<reference evidence="1" key="1">
    <citation type="submission" date="2015-04" db="EMBL/GenBank/DDBJ databases">
        <authorList>
            <consortium name="Pathogen Informatics"/>
        </authorList>
    </citation>
    <scope>NUCLEOTIDE SEQUENCE [LARGE SCALE GENOMIC DNA]</scope>
    <source>
        <strain evidence="1">8A</strain>
    </source>
</reference>
<accession>A0A1J1GQR1</accession>
<evidence type="ECO:0000313" key="2">
    <source>
        <dbReference type="Proteomes" id="UP000220797"/>
    </source>
</evidence>
<comment type="caution">
    <text evidence="1">The sequence shown here is derived from an EMBL/GenBank/DDBJ whole genome shotgun (WGS) entry which is preliminary data.</text>
</comment>
<dbReference type="AlphaFoldDB" id="A0A1J1GQR1"/>
<gene>
    <name evidence="1" type="ORF">PGAL8A_00215700</name>
</gene>
<evidence type="ECO:0000313" key="1">
    <source>
        <dbReference type="EMBL" id="CRG94760.1"/>
    </source>
</evidence>
<dbReference type="RefSeq" id="XP_028527575.1">
    <property type="nucleotide sequence ID" value="XM_028670864.1"/>
</dbReference>
<dbReference type="OMA" id="MIHQTIK"/>
<dbReference type="Proteomes" id="UP000220797">
    <property type="component" value="Unassembled WGS sequence"/>
</dbReference>
<dbReference type="OrthoDB" id="372108at2759"/>
<dbReference type="VEuPathDB" id="PlasmoDB:PGAL8A_00215700"/>
<organism evidence="1 2">
    <name type="scientific">Plasmodium gallinaceum</name>
    <dbReference type="NCBI Taxonomy" id="5849"/>
    <lineage>
        <taxon>Eukaryota</taxon>
        <taxon>Sar</taxon>
        <taxon>Alveolata</taxon>
        <taxon>Apicomplexa</taxon>
        <taxon>Aconoidasida</taxon>
        <taxon>Haemosporida</taxon>
        <taxon>Plasmodiidae</taxon>
        <taxon>Plasmodium</taxon>
        <taxon>Plasmodium (Haemamoeba)</taxon>
    </lineage>
</organism>
<proteinExistence type="predicted"/>
<dbReference type="GeneID" id="39730684"/>
<sequence length="708" mass="84495">MEKKKNSRVSSTFNEKLNFNKSYLDLSNYSKANYNKQNSINNTNEICEFFTSITINQKDLSKKYEQLFSLIKKFGKEIKYLLNKNDEYNNLLIDTNEYIKKIKTKLNNSSYNNFENIEVELCEDTNNIDIIAKLITYLFKEVGYYNKNSYELNRKIDDLKRGVGNKEDYTILERKLTLKNEELKKEMINNMSSLKEQQDLKIKIKEDRNIYRKDLQHIYQKFLYLILNILLRDKKYKIQKNFFITWLNNVKNKKKATKKIIKSLCKKEEYLLSYSVKKLKNNCYEIHLKDIIASMLDINANDNKTNYGYIDNIQKSKKSNVYLNFNNNNNNKMKKSSLLINCDNANKTKKSEASIFYGNFDNSKIRQSEISNTYDGFENILYKKSDITKFYDDKNNENNDYDKNNSFYEATRESNYNIEKVYDRFLYQMKDKADKKNVDILHQTIKKLNYKINEIKNTLEMQKKINEELFKNVPLEKISSNYKNSINRKLSDTDYNTSIDNNDSLNILSEKTLSEYLLNKNTSRNMSKNNNTSRKYVIKKKNEDDKMFEHYRKKNSDDLSKKKIYDNIDKWNLNNKYSKNNSMDTVNVDKNYVNQRKLKDNADNIYIKNKKNNIKKDFNDNNNDNYSPSNIRLILRTGGGFRKLSEHDQKNYIEKINFLNDNNLLGYETNLNIKIKGPPFIQNVPNNIQNTFKKEKRHRSLSKFYNMH</sequence>
<keyword evidence="2" id="KW-1185">Reference proteome</keyword>
<name>A0A1J1GQR1_PLAGA</name>
<protein>
    <submittedName>
        <fullName evidence="1">Uncharacterized protein</fullName>
    </submittedName>
</protein>
<dbReference type="EMBL" id="CVMV01000032">
    <property type="protein sequence ID" value="CRG94760.1"/>
    <property type="molecule type" value="Genomic_DNA"/>
</dbReference>